<dbReference type="InterPro" id="IPR013929">
    <property type="entry name" value="RPAP1_C"/>
</dbReference>
<comment type="subcellular location">
    <subcellularLocation>
        <location evidence="1">Nucleus</location>
    </subcellularLocation>
</comment>
<evidence type="ECO:0000256" key="1">
    <source>
        <dbReference type="ARBA" id="ARBA00004123"/>
    </source>
</evidence>
<dbReference type="InterPro" id="IPR055326">
    <property type="entry name" value="MINIYO"/>
</dbReference>
<feature type="region of interest" description="Disordered" evidence="5">
    <location>
        <begin position="79"/>
        <end position="103"/>
    </location>
</feature>
<dbReference type="PANTHER" id="PTHR47605:SF2">
    <property type="entry name" value="TRANSCRIPTIONAL ELONGATION REGULATOR MINIYO"/>
    <property type="match status" value="1"/>
</dbReference>
<dbReference type="InterPro" id="IPR057989">
    <property type="entry name" value="TPR_RPAP1/MINIYO-like"/>
</dbReference>
<evidence type="ECO:0000259" key="6">
    <source>
        <dbReference type="Pfam" id="PF08620"/>
    </source>
</evidence>
<name>A0A6J1CFK3_MOMCH</name>
<keyword evidence="4" id="KW-0539">Nucleus</keyword>
<dbReference type="GeneID" id="111011072"/>
<feature type="compositionally biased region" description="Basic and acidic residues" evidence="5">
    <location>
        <begin position="349"/>
        <end position="358"/>
    </location>
</feature>
<evidence type="ECO:0000256" key="4">
    <source>
        <dbReference type="ARBA" id="ARBA00023242"/>
    </source>
</evidence>
<feature type="region of interest" description="Disordered" evidence="5">
    <location>
        <begin position="336"/>
        <end position="358"/>
    </location>
</feature>
<dbReference type="Pfam" id="PF25766">
    <property type="entry name" value="TPR_RPAP1"/>
    <property type="match status" value="1"/>
</dbReference>
<feature type="domain" description="RPAP1/MINIYO-like TPR repeats" evidence="8">
    <location>
        <begin position="1414"/>
        <end position="1548"/>
    </location>
</feature>
<dbReference type="RefSeq" id="XP_022140384.1">
    <property type="nucleotide sequence ID" value="XM_022284692.1"/>
</dbReference>
<protein>
    <submittedName>
        <fullName evidence="10">Transcriptional elongation regulator MINIYO</fullName>
    </submittedName>
</protein>
<sequence>MEKTTQSSRRKQQKSSARAKVFGAKALQLSEDDASRIVGGIVEKGISDSHQNEPFVSLAPPKPSVLPFPVARHRSHGPHWVSVTSKKGGDNIKHDRQENGEDDESLIEIESIANFANPIQRKNKNSLDFGRWREVVRGHNHDAANKEEKKVAGLAKNENLNRAGEAINTVDDTMMSCKPLSADVLAPILMNDEHNSSGFVNDPTGMRTKDSGSDFVSSTNNAEIKGLDQLCLWKDFQDVDDRSGHVSESVEINEGMPVDGTSLPDMAMGLHHSNPEMVPCFGSNIKGEDAFSTLESQINAENRARIQRMSPEEIAEAQTEIKEKMSPALVKALKRRGEEKLKKGSSKPDVSKNSELDNLQKEGTFNRYDSLCVENGVTSANSTVKDTKSGLQNVSVQKFDLGSSTWSAWNERVEAVRLLRFSLEGNIVESCSFQQSENGDLAVHGYSTENVTSRDFLRTDGDPSAAGYTIKEAVALTRSVIPGQRVLGLHVISNVLDKALLNTHQKPVGSAMVKDGISIDYNAIWAYTLGPEPELALSLRICLDDNHSSVVLACAEVIQCILGCNLNEIFFDTLQKTSTYEMDLYTAPIFRSKPEINVGFLQGGFWKYNAKPSNILPFSEDVGNVEDGEKYTIQDDIVVAQQDILAGLVRMGILHRLRYLLEAGPSVALEECILSILIAIARHSPTCAQAIMKCERLVGLIINRFTMSDKIDILSFKIKSVVLLKVLACSDRNNCVAFVKTGAFPTMIWHLFHYITSIDHWVKSGKEKCKLSSALMVEQLRLWKVCIQDGYCVSYFSDVFPALCLWLSPPNFDKLVENNVLREFATICTEVYHVLEALARRLPNYFSQKHLDSQELGLAGNESEIWSWSCAVPMVNLAVKWLESKSDPFISKLFASQKEIRSGFEFEGISLAPLLWVYSAVMKMLSQVFERIVPQDIMSLEGSGQIVPSLPEFIPRVGLEIIRNGFLSFPGAYDKKPETYPFVGNSFVEDLCFLREHGEFETSLASVCCLHGLMLSIMNIDRLIHLAKTERHGFPFRDYNGSREGEILMVGMFKASLIEQRSVLNLFTKVIALESDSLQLIETFGRGGPAPGVGTGWGVSGGGYWSPAVLLAQNDAAFVMFLIQAFQTVPTLNILTAQESLTIQSINSALAICLVLGPRDTCLVEKTMEFLIQAPILHHFNFYIQSFIQLNGRVKQFGWKYSEDDCLILCKTLSSHYKDRWLSPKESKSTKNKSNFSDKIFKKSSNSLDTIYEEESDETNRIAQDCTCLVVQWAYQRLPLPKHWFLSPVSTICDSKYVGLQKSSDAQKIVQDSSDVLEVAKSGLFFILGVEAFSTFLPDYFPSPVQSVPLIWKLHSLSVVLLAGMGVLDDEKSRDVYEVLQDLYGQCLNKARYSRLSERIQEKNATDLPSQPENKSNLEFLMFQSEIHDSYSTFIETLVEQFAAESYGDILYGRQIVLYLHRCVEAPVRIAAWNALNNARVLELLPPLEKCFVDAEGCLEPIEDNEAILEAYVKSWVSGALDRSASRGSVAYLLVLHHLSSYIFHSNHVANLLLRNKLSRSLLRDYSQKHQRKEMMSDLILYTAPATYRVAGQKGVCSSIKMSTVEKRLEVLKEACERNSYLLTVVEELGSAAKHKLSAMCSQLA</sequence>
<dbReference type="PANTHER" id="PTHR47605">
    <property type="entry name" value="TRANSCRIPTIONAL ELONGATION REGULATOR MINIYO"/>
    <property type="match status" value="1"/>
</dbReference>
<accession>A0A6J1CFK3</accession>
<reference evidence="10" key="1">
    <citation type="submission" date="2025-08" db="UniProtKB">
        <authorList>
            <consortium name="RefSeq"/>
        </authorList>
    </citation>
    <scope>IDENTIFICATION</scope>
    <source>
        <strain evidence="10">OHB3-1</strain>
    </source>
</reference>
<evidence type="ECO:0000259" key="7">
    <source>
        <dbReference type="Pfam" id="PF08621"/>
    </source>
</evidence>
<feature type="region of interest" description="Disordered" evidence="5">
    <location>
        <begin position="1"/>
        <end position="20"/>
    </location>
</feature>
<feature type="compositionally biased region" description="Basic and acidic residues" evidence="5">
    <location>
        <begin position="87"/>
        <end position="99"/>
    </location>
</feature>
<dbReference type="Pfam" id="PF08621">
    <property type="entry name" value="RPAP1_N"/>
    <property type="match status" value="1"/>
</dbReference>
<evidence type="ECO:0000313" key="10">
    <source>
        <dbReference type="RefSeq" id="XP_022140384.1"/>
    </source>
</evidence>
<dbReference type="InterPro" id="IPR013930">
    <property type="entry name" value="RPAP1_N"/>
</dbReference>
<dbReference type="InterPro" id="IPR016024">
    <property type="entry name" value="ARM-type_fold"/>
</dbReference>
<evidence type="ECO:0000259" key="8">
    <source>
        <dbReference type="Pfam" id="PF25766"/>
    </source>
</evidence>
<evidence type="ECO:0000256" key="3">
    <source>
        <dbReference type="ARBA" id="ARBA00023163"/>
    </source>
</evidence>
<keyword evidence="9" id="KW-1185">Reference proteome</keyword>
<dbReference type="OrthoDB" id="348201at2759"/>
<dbReference type="SUPFAM" id="SSF48371">
    <property type="entry name" value="ARM repeat"/>
    <property type="match status" value="1"/>
</dbReference>
<keyword evidence="3" id="KW-0804">Transcription</keyword>
<dbReference type="Proteomes" id="UP000504603">
    <property type="component" value="Unplaced"/>
</dbReference>
<evidence type="ECO:0000256" key="5">
    <source>
        <dbReference type="SAM" id="MobiDB-lite"/>
    </source>
</evidence>
<dbReference type="KEGG" id="mcha:111011072"/>
<evidence type="ECO:0000256" key="2">
    <source>
        <dbReference type="ARBA" id="ARBA00009953"/>
    </source>
</evidence>
<feature type="domain" description="RPAP1 C-terminal" evidence="6">
    <location>
        <begin position="419"/>
        <end position="499"/>
    </location>
</feature>
<dbReference type="Pfam" id="PF08620">
    <property type="entry name" value="RPAP1_C"/>
    <property type="match status" value="1"/>
</dbReference>
<proteinExistence type="inferred from homology"/>
<gene>
    <name evidence="10" type="primary">LOC111011072</name>
</gene>
<comment type="similarity">
    <text evidence="2">Belongs to the RPAP1 family.</text>
</comment>
<evidence type="ECO:0000313" key="9">
    <source>
        <dbReference type="Proteomes" id="UP000504603"/>
    </source>
</evidence>
<feature type="domain" description="RPAP1 N-terminal" evidence="7">
    <location>
        <begin position="297"/>
        <end position="340"/>
    </location>
</feature>
<organism evidence="9 10">
    <name type="scientific">Momordica charantia</name>
    <name type="common">Bitter gourd</name>
    <name type="synonym">Balsam pear</name>
    <dbReference type="NCBI Taxonomy" id="3673"/>
    <lineage>
        <taxon>Eukaryota</taxon>
        <taxon>Viridiplantae</taxon>
        <taxon>Streptophyta</taxon>
        <taxon>Embryophyta</taxon>
        <taxon>Tracheophyta</taxon>
        <taxon>Spermatophyta</taxon>
        <taxon>Magnoliopsida</taxon>
        <taxon>eudicotyledons</taxon>
        <taxon>Gunneridae</taxon>
        <taxon>Pentapetalae</taxon>
        <taxon>rosids</taxon>
        <taxon>fabids</taxon>
        <taxon>Cucurbitales</taxon>
        <taxon>Cucurbitaceae</taxon>
        <taxon>Momordiceae</taxon>
        <taxon>Momordica</taxon>
    </lineage>
</organism>